<evidence type="ECO:0000256" key="2">
    <source>
        <dbReference type="ARBA" id="ARBA00007069"/>
    </source>
</evidence>
<keyword evidence="6 8" id="KW-1133">Transmembrane helix</keyword>
<keyword evidence="3 8" id="KW-0813">Transport</keyword>
<comment type="caution">
    <text evidence="10">The sequence shown here is derived from an EMBL/GenBank/DDBJ whole genome shotgun (WGS) entry which is preliminary data.</text>
</comment>
<dbReference type="Gene3D" id="1.10.3720.10">
    <property type="entry name" value="MetI-like"/>
    <property type="match status" value="1"/>
</dbReference>
<name>A0AAP4D6A0_9PROT</name>
<reference evidence="10 11" key="1">
    <citation type="submission" date="2023-03" db="EMBL/GenBank/DDBJ databases">
        <title>YIM 152171 draft genome.</title>
        <authorList>
            <person name="Yang Z."/>
        </authorList>
    </citation>
    <scope>NUCLEOTIDE SEQUENCE [LARGE SCALE GENOMIC DNA]</scope>
    <source>
        <strain evidence="10 11">YIM 152171</strain>
    </source>
</reference>
<dbReference type="EMBL" id="JARGEQ010000126">
    <property type="protein sequence ID" value="MDF1587332.1"/>
    <property type="molecule type" value="Genomic_DNA"/>
</dbReference>
<dbReference type="GO" id="GO:0055085">
    <property type="term" value="P:transmembrane transport"/>
    <property type="evidence" value="ECO:0007669"/>
    <property type="project" value="InterPro"/>
</dbReference>
<dbReference type="InterPro" id="IPR000515">
    <property type="entry name" value="MetI-like"/>
</dbReference>
<dbReference type="Proteomes" id="UP001301140">
    <property type="component" value="Unassembled WGS sequence"/>
</dbReference>
<accession>A0AAP4D6A0</accession>
<dbReference type="GO" id="GO:0005886">
    <property type="term" value="C:plasma membrane"/>
    <property type="evidence" value="ECO:0007669"/>
    <property type="project" value="UniProtKB-SubCell"/>
</dbReference>
<protein>
    <submittedName>
        <fullName evidence="10">ABC transporter permease</fullName>
    </submittedName>
</protein>
<feature type="domain" description="ABC transmembrane type-1" evidence="9">
    <location>
        <begin position="86"/>
        <end position="292"/>
    </location>
</feature>
<feature type="transmembrane region" description="Helical" evidence="8">
    <location>
        <begin position="121"/>
        <end position="144"/>
    </location>
</feature>
<evidence type="ECO:0000256" key="3">
    <source>
        <dbReference type="ARBA" id="ARBA00022448"/>
    </source>
</evidence>
<gene>
    <name evidence="10" type="ORF">PZ740_13175</name>
</gene>
<dbReference type="Pfam" id="PF00528">
    <property type="entry name" value="BPD_transp_1"/>
    <property type="match status" value="1"/>
</dbReference>
<evidence type="ECO:0000256" key="5">
    <source>
        <dbReference type="ARBA" id="ARBA00022692"/>
    </source>
</evidence>
<dbReference type="PROSITE" id="PS50928">
    <property type="entry name" value="ABC_TM1"/>
    <property type="match status" value="1"/>
</dbReference>
<feature type="transmembrane region" description="Helical" evidence="8">
    <location>
        <begin position="85"/>
        <end position="109"/>
    </location>
</feature>
<keyword evidence="11" id="KW-1185">Reference proteome</keyword>
<dbReference type="InterPro" id="IPR035906">
    <property type="entry name" value="MetI-like_sf"/>
</dbReference>
<dbReference type="SUPFAM" id="SSF161098">
    <property type="entry name" value="MetI-like"/>
    <property type="match status" value="1"/>
</dbReference>
<dbReference type="RefSeq" id="WP_327789750.1">
    <property type="nucleotide sequence ID" value="NZ_JARGEQ010000126.1"/>
</dbReference>
<dbReference type="AlphaFoldDB" id="A0AAP4D6A0"/>
<comment type="similarity">
    <text evidence="2">Belongs to the binding-protein-dependent transport system permease family. CysTW subfamily.</text>
</comment>
<feature type="transmembrane region" description="Helical" evidence="8">
    <location>
        <begin position="175"/>
        <end position="194"/>
    </location>
</feature>
<feature type="transmembrane region" description="Helical" evidence="8">
    <location>
        <begin position="35"/>
        <end position="59"/>
    </location>
</feature>
<comment type="subcellular location">
    <subcellularLocation>
        <location evidence="1 8">Cell membrane</location>
        <topology evidence="1 8">Multi-pass membrane protein</topology>
    </subcellularLocation>
</comment>
<dbReference type="CDD" id="cd06261">
    <property type="entry name" value="TM_PBP2"/>
    <property type="match status" value="1"/>
</dbReference>
<evidence type="ECO:0000313" key="10">
    <source>
        <dbReference type="EMBL" id="MDF1587332.1"/>
    </source>
</evidence>
<evidence type="ECO:0000256" key="6">
    <source>
        <dbReference type="ARBA" id="ARBA00022989"/>
    </source>
</evidence>
<proteinExistence type="inferred from homology"/>
<evidence type="ECO:0000256" key="1">
    <source>
        <dbReference type="ARBA" id="ARBA00004651"/>
    </source>
</evidence>
<evidence type="ECO:0000259" key="9">
    <source>
        <dbReference type="PROSITE" id="PS50928"/>
    </source>
</evidence>
<evidence type="ECO:0000256" key="7">
    <source>
        <dbReference type="ARBA" id="ARBA00023136"/>
    </source>
</evidence>
<organism evidence="10 11">
    <name type="scientific">Marinimicrococcus flavescens</name>
    <dbReference type="NCBI Taxonomy" id="3031815"/>
    <lineage>
        <taxon>Bacteria</taxon>
        <taxon>Pseudomonadati</taxon>
        <taxon>Pseudomonadota</taxon>
        <taxon>Alphaproteobacteria</taxon>
        <taxon>Geminicoccales</taxon>
        <taxon>Geminicoccaceae</taxon>
        <taxon>Marinimicrococcus</taxon>
    </lineage>
</organism>
<keyword evidence="7 8" id="KW-0472">Membrane</keyword>
<evidence type="ECO:0000256" key="4">
    <source>
        <dbReference type="ARBA" id="ARBA00022475"/>
    </source>
</evidence>
<feature type="transmembrane region" description="Helical" evidence="8">
    <location>
        <begin position="201"/>
        <end position="223"/>
    </location>
</feature>
<sequence>MSATGIESLAARRAGRPDANAPELAADERRERLHLFGLSLPALLVIGIVAFLPTAWLFWLSFIDEGSFSLAHYERMVREASYLRIFWSTFEISAVVTVIAILLGYPLAYLLSQLSERAASLLLILVLVPFWTSLLVRTYAWLVLLQRRGVINDWLQGLGLVDAPLRLVHNYTGTLIGMTHIMLPFLILPTYAALRTIDRDYLKAAASLGASPLRAFWTVFFPLSLPGLMAGALLVFVLCLGFYVTPALLGGGRVLLVSMKIQQNAGMYFEWGAASAMGVILLVATLGIFWGLGRLVSLDRVMGER</sequence>
<dbReference type="PANTHER" id="PTHR42929:SF5">
    <property type="entry name" value="ABC TRANSPORTER PERMEASE PROTEIN"/>
    <property type="match status" value="1"/>
</dbReference>
<evidence type="ECO:0000256" key="8">
    <source>
        <dbReference type="RuleBase" id="RU363032"/>
    </source>
</evidence>
<evidence type="ECO:0000313" key="11">
    <source>
        <dbReference type="Proteomes" id="UP001301140"/>
    </source>
</evidence>
<keyword evidence="4" id="KW-1003">Cell membrane</keyword>
<dbReference type="PANTHER" id="PTHR42929">
    <property type="entry name" value="INNER MEMBRANE ABC TRANSPORTER PERMEASE PROTEIN YDCU-RELATED-RELATED"/>
    <property type="match status" value="1"/>
</dbReference>
<feature type="transmembrane region" description="Helical" evidence="8">
    <location>
        <begin position="229"/>
        <end position="256"/>
    </location>
</feature>
<keyword evidence="5 8" id="KW-0812">Transmembrane</keyword>
<feature type="transmembrane region" description="Helical" evidence="8">
    <location>
        <begin position="268"/>
        <end position="292"/>
    </location>
</feature>